<feature type="region of interest" description="Disordered" evidence="10">
    <location>
        <begin position="278"/>
        <end position="324"/>
    </location>
</feature>
<evidence type="ECO:0000313" key="13">
    <source>
        <dbReference type="Proteomes" id="UP000187266"/>
    </source>
</evidence>
<keyword evidence="5 11" id="KW-0812">Transmembrane</keyword>
<evidence type="ECO:0000256" key="9">
    <source>
        <dbReference type="PIRNR" id="PIRNR004862"/>
    </source>
</evidence>
<dbReference type="Pfam" id="PF01514">
    <property type="entry name" value="YscJ_FliF"/>
    <property type="match status" value="1"/>
</dbReference>
<organism evidence="12 13">
    <name type="scientific">Brevirhabdus pacifica</name>
    <dbReference type="NCBI Taxonomy" id="1267768"/>
    <lineage>
        <taxon>Bacteria</taxon>
        <taxon>Pseudomonadati</taxon>
        <taxon>Pseudomonadota</taxon>
        <taxon>Alphaproteobacteria</taxon>
        <taxon>Rhodobacterales</taxon>
        <taxon>Paracoccaceae</taxon>
        <taxon>Brevirhabdus</taxon>
    </lineage>
</organism>
<dbReference type="PANTHER" id="PTHR30046">
    <property type="entry name" value="FLAGELLAR M-RING PROTEIN"/>
    <property type="match status" value="1"/>
</dbReference>
<keyword evidence="12" id="KW-0966">Cell projection</keyword>
<dbReference type="InterPro" id="IPR045851">
    <property type="entry name" value="AMP-bd_C_sf"/>
</dbReference>
<dbReference type="NCBIfam" id="TIGR00206">
    <property type="entry name" value="fliF"/>
    <property type="match status" value="1"/>
</dbReference>
<dbReference type="GO" id="GO:0005886">
    <property type="term" value="C:plasma membrane"/>
    <property type="evidence" value="ECO:0007669"/>
    <property type="project" value="UniProtKB-SubCell"/>
</dbReference>
<dbReference type="GO" id="GO:0009431">
    <property type="term" value="C:bacterial-type flagellum basal body, MS ring"/>
    <property type="evidence" value="ECO:0007669"/>
    <property type="project" value="InterPro"/>
</dbReference>
<dbReference type="EMBL" id="CP019124">
    <property type="protein sequence ID" value="APX89198.1"/>
    <property type="molecule type" value="Genomic_DNA"/>
</dbReference>
<gene>
    <name evidence="12" type="ORF">BV394_05275</name>
</gene>
<name>A0A1U7DH41_9RHOB</name>
<evidence type="ECO:0000313" key="12">
    <source>
        <dbReference type="EMBL" id="APX89198.1"/>
    </source>
</evidence>
<dbReference type="OrthoDB" id="9807026at2"/>
<keyword evidence="12" id="KW-0969">Cilium</keyword>
<keyword evidence="12" id="KW-0282">Flagellum</keyword>
<keyword evidence="4" id="KW-1003">Cell membrane</keyword>
<dbReference type="PANTHER" id="PTHR30046:SF0">
    <property type="entry name" value="FLAGELLAR M-RING PROTEIN"/>
    <property type="match status" value="1"/>
</dbReference>
<comment type="function">
    <text evidence="9">The M ring may be actively involved in energy transduction.</text>
</comment>
<dbReference type="InterPro" id="IPR013556">
    <property type="entry name" value="Flag_M-ring_C"/>
</dbReference>
<comment type="subcellular location">
    <subcellularLocation>
        <location evidence="1 9">Bacterial flagellum basal body</location>
    </subcellularLocation>
    <subcellularLocation>
        <location evidence="2">Cell membrane</location>
        <topology evidence="2">Multi-pass membrane protein</topology>
    </subcellularLocation>
</comment>
<feature type="transmembrane region" description="Helical" evidence="11">
    <location>
        <begin position="433"/>
        <end position="455"/>
    </location>
</feature>
<evidence type="ECO:0000256" key="6">
    <source>
        <dbReference type="ARBA" id="ARBA00022989"/>
    </source>
</evidence>
<feature type="region of interest" description="Disordered" evidence="10">
    <location>
        <begin position="493"/>
        <end position="530"/>
    </location>
</feature>
<dbReference type="PRINTS" id="PR01009">
    <property type="entry name" value="FLGMRINGFLIF"/>
</dbReference>
<evidence type="ECO:0000256" key="5">
    <source>
        <dbReference type="ARBA" id="ARBA00022692"/>
    </source>
</evidence>
<evidence type="ECO:0000256" key="1">
    <source>
        <dbReference type="ARBA" id="ARBA00004117"/>
    </source>
</evidence>
<dbReference type="PIRSF" id="PIRSF004862">
    <property type="entry name" value="FliF"/>
    <property type="match status" value="1"/>
</dbReference>
<dbReference type="GO" id="GO:0003774">
    <property type="term" value="F:cytoskeletal motor activity"/>
    <property type="evidence" value="ECO:0007669"/>
    <property type="project" value="InterPro"/>
</dbReference>
<evidence type="ECO:0000256" key="2">
    <source>
        <dbReference type="ARBA" id="ARBA00004651"/>
    </source>
</evidence>
<evidence type="ECO:0000256" key="7">
    <source>
        <dbReference type="ARBA" id="ARBA00023136"/>
    </source>
</evidence>
<sequence>MQSIIDNLRSLGRNRLMALAGTGIALVAALFLGMNLALKPTYVPLYSELSPTAAADVVATLESAGFAVELNPGGTAVSVAEGDLARARMALAEKGLPGEGVIGWEIFDQASGLGMNSYMQRVNRLRALEGELTRSIQTIEGVEAVRLHLVMPEREAFSRSRPEPSASVIVRGRGADGINRRNALAIRTLVASAVPDLDPGRVTVMSARGQTILGDESAGGGEGAFESARVAAEERLSRAISDILTARVGAGNARVEVNVDLSTERQIIRTQSFDPSQRVVRSTETREENVEGTDSRQGEVSVAGNIPNALGGQEDGTKSTNRRNKVDEIVNYEIGSTNTETIREAGEIERVTVAVLVNGIYNVADNGDVAYEERSPEELGRLTQLVQAAIGFDGARGDTVSVDSLRFMDYSMDLDAPVARGFSQILADNMMTILRGLLGLAVVALALIFGVRPILARISDDPMAGMALAGGPSGGAGGFIGDDGAQRREALPAVGGGQAGQGAQGGQGGEVALRGGSGGGGLRGTVVDDGDGEFGDEMINFNSSRREGTPLDRLASVGDLIESNPVEALKVLQAWLAEDE</sequence>
<dbReference type="InterPro" id="IPR043427">
    <property type="entry name" value="YscJ/FliF"/>
</dbReference>
<dbReference type="STRING" id="1267768.BV394_05275"/>
<dbReference type="AlphaFoldDB" id="A0A1U7DH41"/>
<keyword evidence="8 9" id="KW-0975">Bacterial flagellum</keyword>
<evidence type="ECO:0000256" key="8">
    <source>
        <dbReference type="ARBA" id="ARBA00023143"/>
    </source>
</evidence>
<accession>A0A2M9DEI1</accession>
<evidence type="ECO:0000256" key="11">
    <source>
        <dbReference type="SAM" id="Phobius"/>
    </source>
</evidence>
<dbReference type="Gene3D" id="3.30.300.30">
    <property type="match status" value="1"/>
</dbReference>
<dbReference type="Proteomes" id="UP000187266">
    <property type="component" value="Chromosome"/>
</dbReference>
<dbReference type="Pfam" id="PF08345">
    <property type="entry name" value="YscJ_FliF_C"/>
    <property type="match status" value="1"/>
</dbReference>
<dbReference type="Gene3D" id="3.30.70.1530">
    <property type="entry name" value="Hypothetical protein rpa1041"/>
    <property type="match status" value="1"/>
</dbReference>
<keyword evidence="13" id="KW-1185">Reference proteome</keyword>
<dbReference type="RefSeq" id="WP_076979221.1">
    <property type="nucleotide sequence ID" value="NZ_CP019124.1"/>
</dbReference>
<feature type="compositionally biased region" description="Gly residues" evidence="10">
    <location>
        <begin position="494"/>
        <end position="523"/>
    </location>
</feature>
<comment type="similarity">
    <text evidence="3 9">Belongs to the FliF family.</text>
</comment>
<dbReference type="InterPro" id="IPR000067">
    <property type="entry name" value="FlgMring_FliF"/>
</dbReference>
<evidence type="ECO:0000256" key="3">
    <source>
        <dbReference type="ARBA" id="ARBA00007971"/>
    </source>
</evidence>
<reference evidence="12 13" key="1">
    <citation type="submission" date="2017-01" db="EMBL/GenBank/DDBJ databases">
        <title>Genomic analysis of Xuhuaishuia manganoxidans DY6-4.</title>
        <authorList>
            <person name="Wang X."/>
        </authorList>
    </citation>
    <scope>NUCLEOTIDE SEQUENCE [LARGE SCALE GENOMIC DNA]</scope>
    <source>
        <strain evidence="12 13">DY6-4</strain>
    </source>
</reference>
<keyword evidence="7 11" id="KW-0472">Membrane</keyword>
<evidence type="ECO:0000256" key="10">
    <source>
        <dbReference type="SAM" id="MobiDB-lite"/>
    </source>
</evidence>
<dbReference type="InterPro" id="IPR006182">
    <property type="entry name" value="FliF_N_dom"/>
</dbReference>
<accession>A0A1U7DH41</accession>
<proteinExistence type="inferred from homology"/>
<evidence type="ECO:0000256" key="4">
    <source>
        <dbReference type="ARBA" id="ARBA00022475"/>
    </source>
</evidence>
<keyword evidence="6 11" id="KW-1133">Transmembrane helix</keyword>
<feature type="compositionally biased region" description="Basic and acidic residues" evidence="10">
    <location>
        <begin position="281"/>
        <end position="297"/>
    </location>
</feature>
<dbReference type="GO" id="GO:0071973">
    <property type="term" value="P:bacterial-type flagellum-dependent cell motility"/>
    <property type="evidence" value="ECO:0007669"/>
    <property type="project" value="InterPro"/>
</dbReference>
<feature type="transmembrane region" description="Helical" evidence="11">
    <location>
        <begin position="16"/>
        <end position="38"/>
    </location>
</feature>
<protein>
    <recommendedName>
        <fullName evidence="9">Flagellar M-ring protein</fullName>
    </recommendedName>
</protein>